<dbReference type="GO" id="GO:0004087">
    <property type="term" value="F:carbamoyl-phosphate synthase (ammonia) activity"/>
    <property type="evidence" value="ECO:0007669"/>
    <property type="project" value="UniProtKB-EC"/>
</dbReference>
<dbReference type="Gene3D" id="3.30.1490.20">
    <property type="entry name" value="ATP-grasp fold, A domain"/>
    <property type="match status" value="1"/>
</dbReference>
<accession>A0A382XYC9</accession>
<proteinExistence type="predicted"/>
<comment type="catalytic activity">
    <reaction evidence="6">
        <text>hydrogencarbonate + NH4(+) + 2 ATP = carbamoyl phosphate + 2 ADP + phosphate + 2 H(+)</text>
        <dbReference type="Rhea" id="RHEA:18029"/>
        <dbReference type="ChEBI" id="CHEBI:15378"/>
        <dbReference type="ChEBI" id="CHEBI:17544"/>
        <dbReference type="ChEBI" id="CHEBI:28938"/>
        <dbReference type="ChEBI" id="CHEBI:30616"/>
        <dbReference type="ChEBI" id="CHEBI:43474"/>
        <dbReference type="ChEBI" id="CHEBI:58228"/>
        <dbReference type="ChEBI" id="CHEBI:456216"/>
        <dbReference type="EC" id="6.3.4.16"/>
    </reaction>
</comment>
<keyword evidence="3" id="KW-0547">Nucleotide-binding</keyword>
<dbReference type="InterPro" id="IPR011761">
    <property type="entry name" value="ATP-grasp"/>
</dbReference>
<sequence length="267" mass="29200">TDSIIEILEERNIDAVLPTMGGQTALNLCIEVGEKGIWEKYGVDIIGVDIAAIHITEDREQFRKLMNKIDIPVASARIATSFLEGKEIAQELGFPLVIRPSFTLGGSGAAFVHTKEEFEDLLSKGLHVSPIHEVLIDEAVLGWKEYELELLRDDNDNVIIICNIENLDPMGIHTGDSITIAPSMTLSDTTYQKMRDMAIKMMRAIGDFAGGCNVQFAVSPDDKEDIIAIEINPRVSRSSALASKATGYPIAKIAAKLAIGYALDELE</sequence>
<keyword evidence="1" id="KW-0436">Ligase</keyword>
<evidence type="ECO:0000256" key="5">
    <source>
        <dbReference type="ARBA" id="ARBA00044063"/>
    </source>
</evidence>
<evidence type="ECO:0000256" key="2">
    <source>
        <dbReference type="ARBA" id="ARBA00022737"/>
    </source>
</evidence>
<evidence type="ECO:0000256" key="6">
    <source>
        <dbReference type="ARBA" id="ARBA00047359"/>
    </source>
</evidence>
<evidence type="ECO:0000256" key="1">
    <source>
        <dbReference type="ARBA" id="ARBA00022598"/>
    </source>
</evidence>
<dbReference type="PANTHER" id="PTHR11405">
    <property type="entry name" value="CARBAMOYLTRANSFERASE FAMILY MEMBER"/>
    <property type="match status" value="1"/>
</dbReference>
<evidence type="ECO:0000256" key="4">
    <source>
        <dbReference type="ARBA" id="ARBA00022840"/>
    </source>
</evidence>
<dbReference type="Pfam" id="PF02786">
    <property type="entry name" value="CPSase_L_D2"/>
    <property type="match status" value="1"/>
</dbReference>
<dbReference type="InterPro" id="IPR005483">
    <property type="entry name" value="CPSase_dom"/>
</dbReference>
<feature type="non-terminal residue" evidence="8">
    <location>
        <position position="267"/>
    </location>
</feature>
<evidence type="ECO:0000256" key="3">
    <source>
        <dbReference type="ARBA" id="ARBA00022741"/>
    </source>
</evidence>
<organism evidence="8">
    <name type="scientific">marine metagenome</name>
    <dbReference type="NCBI Taxonomy" id="408172"/>
    <lineage>
        <taxon>unclassified sequences</taxon>
        <taxon>metagenomes</taxon>
        <taxon>ecological metagenomes</taxon>
    </lineage>
</organism>
<dbReference type="Pfam" id="PF25596">
    <property type="entry name" value="CPSase_L_D1"/>
    <property type="match status" value="1"/>
</dbReference>
<keyword evidence="2" id="KW-0677">Repeat</keyword>
<dbReference type="SUPFAM" id="SSF52440">
    <property type="entry name" value="PreATP-grasp domain"/>
    <property type="match status" value="1"/>
</dbReference>
<dbReference type="AlphaFoldDB" id="A0A382XYC9"/>
<dbReference type="PANTHER" id="PTHR11405:SF53">
    <property type="entry name" value="CARBAMOYL-PHOSPHATE SYNTHASE [AMMONIA], MITOCHONDRIAL"/>
    <property type="match status" value="1"/>
</dbReference>
<dbReference type="InterPro" id="IPR058047">
    <property type="entry name" value="CPSase_preATP-grasp"/>
</dbReference>
<dbReference type="EC" id="6.3.4.16" evidence="5"/>
<reference evidence="8" key="1">
    <citation type="submission" date="2018-05" db="EMBL/GenBank/DDBJ databases">
        <authorList>
            <person name="Lanie J.A."/>
            <person name="Ng W.-L."/>
            <person name="Kazmierczak K.M."/>
            <person name="Andrzejewski T.M."/>
            <person name="Davidsen T.M."/>
            <person name="Wayne K.J."/>
            <person name="Tettelin H."/>
            <person name="Glass J.I."/>
            <person name="Rusch D."/>
            <person name="Podicherti R."/>
            <person name="Tsui H.-C.T."/>
            <person name="Winkler M.E."/>
        </authorList>
    </citation>
    <scope>NUCLEOTIDE SEQUENCE</scope>
</reference>
<dbReference type="PRINTS" id="PR00098">
    <property type="entry name" value="CPSASE"/>
</dbReference>
<dbReference type="PROSITE" id="PS00866">
    <property type="entry name" value="CPSASE_1"/>
    <property type="match status" value="1"/>
</dbReference>
<dbReference type="SUPFAM" id="SSF56059">
    <property type="entry name" value="Glutathione synthetase ATP-binding domain-like"/>
    <property type="match status" value="1"/>
</dbReference>
<feature type="domain" description="ATP-grasp" evidence="7">
    <location>
        <begin position="63"/>
        <end position="259"/>
    </location>
</feature>
<feature type="non-terminal residue" evidence="8">
    <location>
        <position position="1"/>
    </location>
</feature>
<dbReference type="GO" id="GO:0005737">
    <property type="term" value="C:cytoplasm"/>
    <property type="evidence" value="ECO:0007669"/>
    <property type="project" value="TreeGrafter"/>
</dbReference>
<protein>
    <recommendedName>
        <fullName evidence="5">carbamoyl-phosphate synthase (ammonia)</fullName>
        <ecNumber evidence="5">6.3.4.16</ecNumber>
    </recommendedName>
</protein>
<dbReference type="GO" id="GO:0006541">
    <property type="term" value="P:glutamine metabolic process"/>
    <property type="evidence" value="ECO:0007669"/>
    <property type="project" value="TreeGrafter"/>
</dbReference>
<dbReference type="InterPro" id="IPR016185">
    <property type="entry name" value="PreATP-grasp_dom_sf"/>
</dbReference>
<dbReference type="GO" id="GO:0004088">
    <property type="term" value="F:carbamoyl-phosphate synthase (glutamine-hydrolyzing) activity"/>
    <property type="evidence" value="ECO:0007669"/>
    <property type="project" value="TreeGrafter"/>
</dbReference>
<keyword evidence="4" id="KW-0067">ATP-binding</keyword>
<gene>
    <name evidence="8" type="ORF">METZ01_LOCUS428734</name>
</gene>
<evidence type="ECO:0000259" key="7">
    <source>
        <dbReference type="PROSITE" id="PS50975"/>
    </source>
</evidence>
<dbReference type="PROSITE" id="PS50975">
    <property type="entry name" value="ATP_GRASP"/>
    <property type="match status" value="1"/>
</dbReference>
<name>A0A382XYC9_9ZZZZ</name>
<dbReference type="GO" id="GO:0005524">
    <property type="term" value="F:ATP binding"/>
    <property type="evidence" value="ECO:0007669"/>
    <property type="project" value="UniProtKB-KW"/>
</dbReference>
<dbReference type="Gene3D" id="3.30.470.20">
    <property type="entry name" value="ATP-grasp fold, B domain"/>
    <property type="match status" value="1"/>
</dbReference>
<dbReference type="Gene3D" id="3.40.50.20">
    <property type="match status" value="1"/>
</dbReference>
<dbReference type="InterPro" id="IPR013815">
    <property type="entry name" value="ATP_grasp_subdomain_1"/>
</dbReference>
<dbReference type="EMBL" id="UINC01171353">
    <property type="protein sequence ID" value="SVD75880.1"/>
    <property type="molecule type" value="Genomic_DNA"/>
</dbReference>
<evidence type="ECO:0000313" key="8">
    <source>
        <dbReference type="EMBL" id="SVD75880.1"/>
    </source>
</evidence>
<dbReference type="InterPro" id="IPR005479">
    <property type="entry name" value="CPAse_ATP-bd"/>
</dbReference>
<dbReference type="GO" id="GO:0046872">
    <property type="term" value="F:metal ion binding"/>
    <property type="evidence" value="ECO:0007669"/>
    <property type="project" value="InterPro"/>
</dbReference>